<evidence type="ECO:0000256" key="2">
    <source>
        <dbReference type="ARBA" id="ARBA00022475"/>
    </source>
</evidence>
<evidence type="ECO:0000259" key="8">
    <source>
        <dbReference type="PROSITE" id="PS50850"/>
    </source>
</evidence>
<evidence type="ECO:0000313" key="9">
    <source>
        <dbReference type="EMBL" id="WRP16857.1"/>
    </source>
</evidence>
<keyword evidence="3" id="KW-0997">Cell inner membrane</keyword>
<evidence type="ECO:0000256" key="7">
    <source>
        <dbReference type="SAM" id="Phobius"/>
    </source>
</evidence>
<dbReference type="PANTHER" id="PTHR33362">
    <property type="entry name" value="SIALIC ACID TRAP TRANSPORTER PERMEASE PROTEIN SIAT-RELATED"/>
    <property type="match status" value="1"/>
</dbReference>
<dbReference type="InterPro" id="IPR010656">
    <property type="entry name" value="DctM"/>
</dbReference>
<evidence type="ECO:0000256" key="4">
    <source>
        <dbReference type="ARBA" id="ARBA00022692"/>
    </source>
</evidence>
<comment type="subcellular location">
    <subcellularLocation>
        <location evidence="1">Cell inner membrane</location>
        <topology evidence="1">Multi-pass membrane protein</topology>
    </subcellularLocation>
</comment>
<accession>A0ABZ1BVP4</accession>
<reference evidence="9 10" key="1">
    <citation type="journal article" date="2024" name="Front. Microbiol.">
        <title>Novel thermophilic genera Geochorda gen. nov. and Carboxydochorda gen. nov. from the deep terrestrial subsurface reveal the ecophysiological diversity in the class Limnochordia.</title>
        <authorList>
            <person name="Karnachuk O.V."/>
            <person name="Lukina A.P."/>
            <person name="Avakyan M.R."/>
            <person name="Kadnikov V.V."/>
            <person name="Begmatov S."/>
            <person name="Beletsky A.V."/>
            <person name="Vlasova K.G."/>
            <person name="Novikov A.A."/>
            <person name="Shcherbakova V.A."/>
            <person name="Mardanov A.V."/>
            <person name="Ravin N.V."/>
        </authorList>
    </citation>
    <scope>NUCLEOTIDE SEQUENCE [LARGE SCALE GENOMIC DNA]</scope>
    <source>
        <strain evidence="9 10">L945</strain>
    </source>
</reference>
<feature type="transmembrane region" description="Helical" evidence="7">
    <location>
        <begin position="221"/>
        <end position="239"/>
    </location>
</feature>
<feature type="transmembrane region" description="Helical" evidence="7">
    <location>
        <begin position="401"/>
        <end position="425"/>
    </location>
</feature>
<dbReference type="Pfam" id="PF06808">
    <property type="entry name" value="DctM"/>
    <property type="match status" value="1"/>
</dbReference>
<evidence type="ECO:0000256" key="6">
    <source>
        <dbReference type="ARBA" id="ARBA00023136"/>
    </source>
</evidence>
<dbReference type="PROSITE" id="PS50850">
    <property type="entry name" value="MFS"/>
    <property type="match status" value="1"/>
</dbReference>
<feature type="transmembrane region" description="Helical" evidence="7">
    <location>
        <begin position="318"/>
        <end position="348"/>
    </location>
</feature>
<feature type="transmembrane region" description="Helical" evidence="7">
    <location>
        <begin position="144"/>
        <end position="166"/>
    </location>
</feature>
<evidence type="ECO:0000256" key="5">
    <source>
        <dbReference type="ARBA" id="ARBA00022989"/>
    </source>
</evidence>
<evidence type="ECO:0000256" key="3">
    <source>
        <dbReference type="ARBA" id="ARBA00022519"/>
    </source>
</evidence>
<keyword evidence="10" id="KW-1185">Reference proteome</keyword>
<dbReference type="PIRSF" id="PIRSF006066">
    <property type="entry name" value="HI0050"/>
    <property type="match status" value="1"/>
</dbReference>
<keyword evidence="5 7" id="KW-1133">Transmembrane helix</keyword>
<protein>
    <submittedName>
        <fullName evidence="9">TRAP transporter large permease</fullName>
    </submittedName>
</protein>
<dbReference type="EMBL" id="CP141615">
    <property type="protein sequence ID" value="WRP16857.1"/>
    <property type="molecule type" value="Genomic_DNA"/>
</dbReference>
<dbReference type="Proteomes" id="UP001332192">
    <property type="component" value="Chromosome"/>
</dbReference>
<proteinExistence type="predicted"/>
<dbReference type="NCBIfam" id="TIGR00786">
    <property type="entry name" value="dctM"/>
    <property type="match status" value="1"/>
</dbReference>
<feature type="transmembrane region" description="Helical" evidence="7">
    <location>
        <begin position="245"/>
        <end position="264"/>
    </location>
</feature>
<dbReference type="RefSeq" id="WP_324716129.1">
    <property type="nucleotide sequence ID" value="NZ_CP141615.1"/>
</dbReference>
<feature type="transmembrane region" description="Helical" evidence="7">
    <location>
        <begin position="86"/>
        <end position="109"/>
    </location>
</feature>
<keyword evidence="6 7" id="KW-0472">Membrane</keyword>
<gene>
    <name evidence="9" type="ORF">U7230_12300</name>
</gene>
<feature type="transmembrane region" description="Helical" evidence="7">
    <location>
        <begin position="53"/>
        <end position="74"/>
    </location>
</feature>
<organism evidence="9 10">
    <name type="scientific">Carboxydichorda subterranea</name>
    <dbReference type="NCBI Taxonomy" id="3109565"/>
    <lineage>
        <taxon>Bacteria</taxon>
        <taxon>Bacillati</taxon>
        <taxon>Bacillota</taxon>
        <taxon>Limnochordia</taxon>
        <taxon>Limnochordales</taxon>
        <taxon>Geochordaceae</taxon>
        <taxon>Carboxydichorda</taxon>
    </lineage>
</organism>
<keyword evidence="2" id="KW-1003">Cell membrane</keyword>
<feature type="transmembrane region" description="Helical" evidence="7">
    <location>
        <begin position="276"/>
        <end position="298"/>
    </location>
</feature>
<dbReference type="InterPro" id="IPR020846">
    <property type="entry name" value="MFS_dom"/>
</dbReference>
<feature type="transmembrane region" description="Helical" evidence="7">
    <location>
        <begin position="360"/>
        <end position="381"/>
    </location>
</feature>
<dbReference type="PANTHER" id="PTHR33362:SF3">
    <property type="entry name" value="SIALIC ACID TRAP TRANSPORTER PERMEASE PROTEIN SIAT"/>
    <property type="match status" value="1"/>
</dbReference>
<evidence type="ECO:0000256" key="1">
    <source>
        <dbReference type="ARBA" id="ARBA00004429"/>
    </source>
</evidence>
<evidence type="ECO:0000313" key="10">
    <source>
        <dbReference type="Proteomes" id="UP001332192"/>
    </source>
</evidence>
<feature type="domain" description="Major facilitator superfamily (MFS) profile" evidence="8">
    <location>
        <begin position="325"/>
        <end position="431"/>
    </location>
</feature>
<sequence length="431" mass="45288">MSLVGLDPLLVLLGSFGLLVALQVPIAFALGLSGAAVLYTTQMGFRMLADLMFANIAKFSLLAIPFFILAGVIMGETGIAERIVRFVKLLVGQAVGGLAVVTVLVGMFWGAVSGSGPASVAALGPILIPAMGKEGYERSFATSITCMAAALAIVIPPSIALVVYGVLAETSIARLFLAGIVPGVLVGLFLIGYAVWLSRKHGWRGGTRGSWRDLWIAGKDAFWGLLTPAIILGGVYGGVVTPTEAAVVAVMWGLFVGGVIYRTLTVAKLYRILVEAATSSAVVMLVVAFAGVFAWVMATQGIVDRMAQALLSIASNPVTALLVINLLLLILGMLMDAISIMYITLPILLPVARHFGWDPVWFGLVVTVNLAIGLVTPPVGINLYVGAHIAGVPFDRLASRVWPIVAVSVAALLLLTYVPEITLWLPRLVMG</sequence>
<name>A0ABZ1BVP4_9FIRM</name>
<dbReference type="InterPro" id="IPR004681">
    <property type="entry name" value="TRAP_DctM"/>
</dbReference>
<keyword evidence="4 7" id="KW-0812">Transmembrane</keyword>
<feature type="transmembrane region" description="Helical" evidence="7">
    <location>
        <begin position="172"/>
        <end position="196"/>
    </location>
</feature>